<dbReference type="SUPFAM" id="SSF52540">
    <property type="entry name" value="P-loop containing nucleoside triphosphate hydrolases"/>
    <property type="match status" value="1"/>
</dbReference>
<dbReference type="RefSeq" id="WP_026468526.1">
    <property type="nucleotide sequence ID" value="NZ_QHHU01000003.1"/>
</dbReference>
<dbReference type="NCBIfam" id="NF040586">
    <property type="entry name" value="FxSxx_TPR"/>
    <property type="match status" value="1"/>
</dbReference>
<dbReference type="InterPro" id="IPR047738">
    <property type="entry name" value="SAV_2336-like_N"/>
</dbReference>
<dbReference type="Gene3D" id="1.25.40.10">
    <property type="entry name" value="Tetratricopeptide repeat domain"/>
    <property type="match status" value="3"/>
</dbReference>
<accession>A0A428X2N7</accession>
<comment type="caution">
    <text evidence="3">The sequence shown here is derived from an EMBL/GenBank/DDBJ whole genome shotgun (WGS) entry which is preliminary data.</text>
</comment>
<dbReference type="InterPro" id="IPR002182">
    <property type="entry name" value="NB-ARC"/>
</dbReference>
<reference evidence="3 4" key="1">
    <citation type="submission" date="2018-05" db="EMBL/GenBank/DDBJ databases">
        <title>Evolution of GPA BGCs.</title>
        <authorList>
            <person name="Waglechner N."/>
            <person name="Wright G.D."/>
        </authorList>
    </citation>
    <scope>NUCLEOTIDE SEQUENCE [LARGE SCALE GENOMIC DNA]</scope>
    <source>
        <strain evidence="3 4">DSM 5908</strain>
    </source>
</reference>
<dbReference type="InterPro" id="IPR053137">
    <property type="entry name" value="NLR-like"/>
</dbReference>
<evidence type="ECO:0000313" key="3">
    <source>
        <dbReference type="EMBL" id="RSM49586.1"/>
    </source>
</evidence>
<organism evidence="3 4">
    <name type="scientific">Amycolatopsis balhimycina DSM 5908</name>
    <dbReference type="NCBI Taxonomy" id="1081091"/>
    <lineage>
        <taxon>Bacteria</taxon>
        <taxon>Bacillati</taxon>
        <taxon>Actinomycetota</taxon>
        <taxon>Actinomycetes</taxon>
        <taxon>Pseudonocardiales</taxon>
        <taxon>Pseudonocardiaceae</taxon>
        <taxon>Amycolatopsis</taxon>
    </lineage>
</organism>
<dbReference type="InterPro" id="IPR027417">
    <property type="entry name" value="P-loop_NTPase"/>
</dbReference>
<feature type="compositionally biased region" description="Acidic residues" evidence="1">
    <location>
        <begin position="555"/>
        <end position="565"/>
    </location>
</feature>
<evidence type="ECO:0000313" key="4">
    <source>
        <dbReference type="Proteomes" id="UP000286716"/>
    </source>
</evidence>
<dbReference type="Proteomes" id="UP000286716">
    <property type="component" value="Unassembled WGS sequence"/>
</dbReference>
<dbReference type="PANTHER" id="PTHR46082:SF6">
    <property type="entry name" value="AAA+ ATPASE DOMAIN-CONTAINING PROTEIN-RELATED"/>
    <property type="match status" value="1"/>
</dbReference>
<dbReference type="Pfam" id="PF13424">
    <property type="entry name" value="TPR_12"/>
    <property type="match status" value="1"/>
</dbReference>
<gene>
    <name evidence="3" type="ORF">DMA12_03955</name>
</gene>
<dbReference type="Gene3D" id="3.40.50.300">
    <property type="entry name" value="P-loop containing nucleotide triphosphate hydrolases"/>
    <property type="match status" value="1"/>
</dbReference>
<feature type="region of interest" description="Disordered" evidence="1">
    <location>
        <begin position="549"/>
        <end position="580"/>
    </location>
</feature>
<protein>
    <submittedName>
        <fullName evidence="3">Tetratricopeptide repeat protein</fullName>
    </submittedName>
</protein>
<sequence length="1428" mass="156295">MTVERSGNTPLSWSELADAVWLAATLGNQAVRPAGETRTRSRPPTPESPAEPPPSDPGLEPSAPPPPSAQPGLPDVEPEPVAVRRRRPVAGGFVRDNLAHDAEGSPRNRQTAKRPTMPGGPDILRALRPLKQLRPSPREDELELDEERTAEEAAQTGLWLPLLKPAPTTRVLDLTVVVDAGASMVLWHPEVTAFLNLVQQLGAFRTVRIRYLETETRATDGSLAPVLRGGTPDAPQHSVAELLDWYGGRLMLVLTDGVGEAWRRDLVSPLLAQWSRRMPVAVVHLLPQHLWKKSGIPLHRALLASPGAFQPNRRYEFDLPDAWMTMADPDKAVAGAVAVPVLELDGRWFSWWVRLVSRSVTDRVPATVLLARDQPMLEPGDDEEVASPLTAEERVRRFLGAATPPAFRLATLLAAVPVSLPIARFVRAQLVPEADSSHLAEVLTSGLLDSPAEGSFPGEEAVFEVPVAVRQALLTAGRRADTVQVVSLTGQRFGDQHPVLLRIADALADPDRAALPGEAADISLERVVMRALSGPYAWRAERLQERERELAAAEAGDEAAADEAADGVGPPASVEPGIPDERLVADVREEAATSLRRVRRVSTDAPVIWGAVPARNPEFVGRTELLDRLSASLGSRGFAILHGLGGLGKTQIAVEYIYRRLRDHDLVWWVSARQETQIRASLTELARQLRLPGSEETLTAVPAVLAALRAGKPYRRWLLVFDAADQPELLRPFLPVDGPGRILVTSRDTASGSFPADSVAVGLFARAESVDLLRSRDSALVASEANALAAKLGDLPIALAQAAAWRAETGIPVTGYTRLLDEKMAEITATSPRPSDYEISATAAWNVSFDGLATRNPAAHQLLQVCAFFAAEPISRSLFAGVRGVSIAPELDIAMQDPVLLDRVLRDINRCRLAKLDHRSGTLLLHRLAQVALQARMTDQARTEMRHGAHLLLANLDPNDPESARQWPQYQLVLPHLRHTELIGCPDRWVRQLLLNLMKFLYVSGDHTGALTLSQEVVAAWTGRHGAEDAQTLAASVQLGFVLWVLGRYEASSEVSRRTLHLYQQTVGPDSEQALRAEVQVAVGLKSSGDFFAARDLNRQTYERVRHFFGNDDPTALSAAHDLVVSFLLAGDYEQARWLSEDTYERRSEVLGYDNWETISTLNIMIICRRELGDYSWARIEQEKVVERVRGLYGSGTDGVIRRDYHLAVAQRKDGYQEAALNLSGSALERFRLKYGSDHPNAMACALAHSIDLRNAGNLPEALELGEQALSLYRESLGDRHPHTLAAEVDIGVTLRLLGDPAAALRRDEGALSGLSDRLGQAHPHVLACSINMANDWHALGDVQRSLRMNTESLARLRRVLPEHHPSALAARLNRALDLQRLGRVREAVSQHRDVLSAADRAFRPGHPAVTAAENATRAECDIDPMPL</sequence>
<dbReference type="SUPFAM" id="SSF48452">
    <property type="entry name" value="TPR-like"/>
    <property type="match status" value="4"/>
</dbReference>
<proteinExistence type="predicted"/>
<name>A0A428X2N7_AMYBA</name>
<dbReference type="EMBL" id="QHHU01000003">
    <property type="protein sequence ID" value="RSM49586.1"/>
    <property type="molecule type" value="Genomic_DNA"/>
</dbReference>
<dbReference type="Pfam" id="PF00931">
    <property type="entry name" value="NB-ARC"/>
    <property type="match status" value="1"/>
</dbReference>
<feature type="region of interest" description="Disordered" evidence="1">
    <location>
        <begin position="28"/>
        <end position="144"/>
    </location>
</feature>
<dbReference type="PANTHER" id="PTHR46082">
    <property type="entry name" value="ATP/GTP-BINDING PROTEIN-RELATED"/>
    <property type="match status" value="1"/>
</dbReference>
<dbReference type="InterPro" id="IPR011990">
    <property type="entry name" value="TPR-like_helical_dom_sf"/>
</dbReference>
<feature type="compositionally biased region" description="Pro residues" evidence="1">
    <location>
        <begin position="43"/>
        <end position="69"/>
    </location>
</feature>
<evidence type="ECO:0000256" key="1">
    <source>
        <dbReference type="SAM" id="MobiDB-lite"/>
    </source>
</evidence>
<feature type="compositionally biased region" description="Basic and acidic residues" evidence="1">
    <location>
        <begin position="97"/>
        <end position="106"/>
    </location>
</feature>
<dbReference type="Pfam" id="PF13374">
    <property type="entry name" value="TPR_10"/>
    <property type="match status" value="2"/>
</dbReference>
<dbReference type="NCBIfam" id="NF041121">
    <property type="entry name" value="SAV_2336_NTERM"/>
    <property type="match status" value="1"/>
</dbReference>
<feature type="domain" description="NB-ARC" evidence="2">
    <location>
        <begin position="625"/>
        <end position="773"/>
    </location>
</feature>
<evidence type="ECO:0000259" key="2">
    <source>
        <dbReference type="Pfam" id="PF00931"/>
    </source>
</evidence>
<keyword evidence="4" id="KW-1185">Reference proteome</keyword>
<dbReference type="OrthoDB" id="580767at2"/>